<protein>
    <submittedName>
        <fullName evidence="2">YggT family protein</fullName>
    </submittedName>
</protein>
<evidence type="ECO:0000256" key="1">
    <source>
        <dbReference type="SAM" id="Phobius"/>
    </source>
</evidence>
<keyword evidence="1" id="KW-0812">Transmembrane</keyword>
<dbReference type="EMBL" id="CP061539">
    <property type="protein sequence ID" value="QNV37099.1"/>
    <property type="molecule type" value="Genomic_DNA"/>
</dbReference>
<evidence type="ECO:0000313" key="2">
    <source>
        <dbReference type="EMBL" id="QNV37099.1"/>
    </source>
</evidence>
<feature type="transmembrane region" description="Helical" evidence="1">
    <location>
        <begin position="71"/>
        <end position="91"/>
    </location>
</feature>
<keyword evidence="1" id="KW-0472">Membrane</keyword>
<dbReference type="RefSeq" id="WP_190724054.1">
    <property type="nucleotide sequence ID" value="NZ_CP061539.1"/>
</dbReference>
<accession>A0A7H2BBQ3</accession>
<dbReference type="Pfam" id="PF02325">
    <property type="entry name" value="CCB3_YggT"/>
    <property type="match status" value="1"/>
</dbReference>
<proteinExistence type="predicted"/>
<name>A0A7H2BBQ3_9MICC</name>
<keyword evidence="1" id="KW-1133">Transmembrane helix</keyword>
<dbReference type="GO" id="GO:0016020">
    <property type="term" value="C:membrane"/>
    <property type="evidence" value="ECO:0007669"/>
    <property type="project" value="InterPro"/>
</dbReference>
<dbReference type="AlphaFoldDB" id="A0A7H2BBQ3"/>
<organism evidence="2 3">
    <name type="scientific">Rothia terrae</name>
    <dbReference type="NCBI Taxonomy" id="396015"/>
    <lineage>
        <taxon>Bacteria</taxon>
        <taxon>Bacillati</taxon>
        <taxon>Actinomycetota</taxon>
        <taxon>Actinomycetes</taxon>
        <taxon>Micrococcales</taxon>
        <taxon>Micrococcaceae</taxon>
        <taxon>Rothia</taxon>
    </lineage>
</organism>
<dbReference type="GeneID" id="96624081"/>
<sequence>MGYVFALLTIAVYLFYIALILRLVFDWVQMFSRYWKPKGVVLVVASAVYAVTDPPMNALRRLIPPLRLGAVGLDVGFLILVIAVGFAQTILRGITAGLS</sequence>
<dbReference type="KEGG" id="rter:IDM49_07500"/>
<feature type="transmembrane region" description="Helical" evidence="1">
    <location>
        <begin position="6"/>
        <end position="25"/>
    </location>
</feature>
<evidence type="ECO:0000313" key="3">
    <source>
        <dbReference type="Proteomes" id="UP000516404"/>
    </source>
</evidence>
<keyword evidence="3" id="KW-1185">Reference proteome</keyword>
<dbReference type="InterPro" id="IPR003425">
    <property type="entry name" value="CCB3/YggT"/>
</dbReference>
<gene>
    <name evidence="2" type="ORF">IDM49_07500</name>
</gene>
<dbReference type="Proteomes" id="UP000516404">
    <property type="component" value="Chromosome"/>
</dbReference>
<reference evidence="2 3" key="1">
    <citation type="submission" date="2020-09" db="EMBL/GenBank/DDBJ databases">
        <title>Investigation of environmental microbes.</title>
        <authorList>
            <person name="Ou Y."/>
            <person name="Kang Q."/>
        </authorList>
    </citation>
    <scope>NUCLEOTIDE SEQUENCE [LARGE SCALE GENOMIC DNA]</scope>
    <source>
        <strain evidence="2 3">KJZ-14</strain>
    </source>
</reference>